<reference evidence="13" key="1">
    <citation type="submission" date="2019-06" db="EMBL/GenBank/DDBJ databases">
        <authorList>
            <person name="Zheng W."/>
        </authorList>
    </citation>
    <scope>NUCLEOTIDE SEQUENCE</scope>
    <source>
        <strain evidence="13">QDHG01</strain>
    </source>
</reference>
<evidence type="ECO:0000256" key="6">
    <source>
        <dbReference type="ARBA" id="ARBA00022771"/>
    </source>
</evidence>
<evidence type="ECO:0000256" key="1">
    <source>
        <dbReference type="ARBA" id="ARBA00004167"/>
    </source>
</evidence>
<comment type="caution">
    <text evidence="13">The sequence shown here is derived from an EMBL/GenBank/DDBJ whole genome shotgun (WGS) entry which is preliminary data.</text>
</comment>
<comment type="subcellular location">
    <subcellularLocation>
        <location evidence="1">Membrane</location>
        <topology evidence="1">Single-pass membrane protein</topology>
    </subcellularLocation>
</comment>
<comment type="pathway">
    <text evidence="2">Protein modification; protein ubiquitination.</text>
</comment>
<evidence type="ECO:0000256" key="3">
    <source>
        <dbReference type="ARBA" id="ARBA00022679"/>
    </source>
</evidence>
<keyword evidence="4 11" id="KW-0812">Transmembrane</keyword>
<keyword evidence="5" id="KW-0479">Metal-binding</keyword>
<protein>
    <recommendedName>
        <fullName evidence="12">RING-type domain-containing protein</fullName>
    </recommendedName>
</protein>
<evidence type="ECO:0000256" key="2">
    <source>
        <dbReference type="ARBA" id="ARBA00004906"/>
    </source>
</evidence>
<dbReference type="UniPathway" id="UPA00143"/>
<dbReference type="OrthoDB" id="9984778at2759"/>
<dbReference type="InterPro" id="IPR001841">
    <property type="entry name" value="Znf_RING"/>
</dbReference>
<keyword evidence="6 10" id="KW-0863">Zinc-finger</keyword>
<dbReference type="Proteomes" id="UP000785679">
    <property type="component" value="Unassembled WGS sequence"/>
</dbReference>
<name>A0A8J8NWM3_HALGN</name>
<keyword evidence="14" id="KW-1185">Reference proteome</keyword>
<sequence>MAYILAIRTLELIKIDSLLKDKRLQLLFIGVFLPSFTLWLALGVIWWIDAIKSDCNANDSFAFFGVLFISILRFVLFFVIVVFLIKDRRFLKKYHDLNEGELHDSVENINMERLHRDLRRALDFESMEVNSNDNDLDQQLLERQKGLSRDKLKQIPVIRASERPLILNQSCAVCLNDFSQRDKVKELNLCKHCFHERCIDSWLRRARECPLCKRSAIADELLLARDGAN</sequence>
<evidence type="ECO:0000256" key="5">
    <source>
        <dbReference type="ARBA" id="ARBA00022723"/>
    </source>
</evidence>
<keyword evidence="3" id="KW-0808">Transferase</keyword>
<proteinExistence type="predicted"/>
<evidence type="ECO:0000256" key="10">
    <source>
        <dbReference type="PROSITE-ProRule" id="PRU00175"/>
    </source>
</evidence>
<keyword evidence="7" id="KW-0862">Zinc</keyword>
<dbReference type="PROSITE" id="PS50089">
    <property type="entry name" value="ZF_RING_2"/>
    <property type="match status" value="1"/>
</dbReference>
<gene>
    <name evidence="13" type="ORF">FGO68_gene3326</name>
</gene>
<feature type="domain" description="RING-type" evidence="12">
    <location>
        <begin position="171"/>
        <end position="213"/>
    </location>
</feature>
<dbReference type="GO" id="GO:0008270">
    <property type="term" value="F:zinc ion binding"/>
    <property type="evidence" value="ECO:0007669"/>
    <property type="project" value="UniProtKB-KW"/>
</dbReference>
<dbReference type="InterPro" id="IPR044600">
    <property type="entry name" value="ATL1/ATL16-like"/>
</dbReference>
<dbReference type="GO" id="GO:0016020">
    <property type="term" value="C:membrane"/>
    <property type="evidence" value="ECO:0007669"/>
    <property type="project" value="UniProtKB-SubCell"/>
</dbReference>
<evidence type="ECO:0000256" key="11">
    <source>
        <dbReference type="SAM" id="Phobius"/>
    </source>
</evidence>
<evidence type="ECO:0000313" key="14">
    <source>
        <dbReference type="Proteomes" id="UP000785679"/>
    </source>
</evidence>
<dbReference type="SMART" id="SM00184">
    <property type="entry name" value="RING"/>
    <property type="match status" value="1"/>
</dbReference>
<accession>A0A8J8NWM3</accession>
<keyword evidence="8 11" id="KW-1133">Transmembrane helix</keyword>
<feature type="transmembrane region" description="Helical" evidence="11">
    <location>
        <begin position="26"/>
        <end position="48"/>
    </location>
</feature>
<evidence type="ECO:0000256" key="8">
    <source>
        <dbReference type="ARBA" id="ARBA00022989"/>
    </source>
</evidence>
<dbReference type="GO" id="GO:0016740">
    <property type="term" value="F:transferase activity"/>
    <property type="evidence" value="ECO:0007669"/>
    <property type="project" value="UniProtKB-KW"/>
</dbReference>
<dbReference type="GO" id="GO:0016567">
    <property type="term" value="P:protein ubiquitination"/>
    <property type="evidence" value="ECO:0007669"/>
    <property type="project" value="UniProtKB-UniPathway"/>
</dbReference>
<evidence type="ECO:0000256" key="9">
    <source>
        <dbReference type="ARBA" id="ARBA00023136"/>
    </source>
</evidence>
<dbReference type="InterPro" id="IPR013083">
    <property type="entry name" value="Znf_RING/FYVE/PHD"/>
</dbReference>
<organism evidence="13 14">
    <name type="scientific">Halteria grandinella</name>
    <dbReference type="NCBI Taxonomy" id="5974"/>
    <lineage>
        <taxon>Eukaryota</taxon>
        <taxon>Sar</taxon>
        <taxon>Alveolata</taxon>
        <taxon>Ciliophora</taxon>
        <taxon>Intramacronucleata</taxon>
        <taxon>Spirotrichea</taxon>
        <taxon>Stichotrichia</taxon>
        <taxon>Sporadotrichida</taxon>
        <taxon>Halteriidae</taxon>
        <taxon>Halteria</taxon>
    </lineage>
</organism>
<evidence type="ECO:0000313" key="13">
    <source>
        <dbReference type="EMBL" id="TNV83347.1"/>
    </source>
</evidence>
<dbReference type="Pfam" id="PF13639">
    <property type="entry name" value="zf-RING_2"/>
    <property type="match status" value="1"/>
</dbReference>
<dbReference type="EMBL" id="RRYP01003918">
    <property type="protein sequence ID" value="TNV83347.1"/>
    <property type="molecule type" value="Genomic_DNA"/>
</dbReference>
<dbReference type="PANTHER" id="PTHR46913">
    <property type="entry name" value="RING-H2 FINGER PROTEIN ATL16"/>
    <property type="match status" value="1"/>
</dbReference>
<dbReference type="PANTHER" id="PTHR46913:SF1">
    <property type="entry name" value="RING-H2 FINGER PROTEIN ATL16"/>
    <property type="match status" value="1"/>
</dbReference>
<dbReference type="SUPFAM" id="SSF57850">
    <property type="entry name" value="RING/U-box"/>
    <property type="match status" value="1"/>
</dbReference>
<evidence type="ECO:0000256" key="7">
    <source>
        <dbReference type="ARBA" id="ARBA00022833"/>
    </source>
</evidence>
<dbReference type="AlphaFoldDB" id="A0A8J8NWM3"/>
<evidence type="ECO:0000259" key="12">
    <source>
        <dbReference type="PROSITE" id="PS50089"/>
    </source>
</evidence>
<dbReference type="Gene3D" id="3.30.40.10">
    <property type="entry name" value="Zinc/RING finger domain, C3HC4 (zinc finger)"/>
    <property type="match status" value="1"/>
</dbReference>
<evidence type="ECO:0000256" key="4">
    <source>
        <dbReference type="ARBA" id="ARBA00022692"/>
    </source>
</evidence>
<feature type="transmembrane region" description="Helical" evidence="11">
    <location>
        <begin position="60"/>
        <end position="85"/>
    </location>
</feature>
<keyword evidence="9 11" id="KW-0472">Membrane</keyword>